<dbReference type="Gene3D" id="1.10.1760.20">
    <property type="match status" value="1"/>
</dbReference>
<feature type="transmembrane region" description="Helical" evidence="1">
    <location>
        <begin position="136"/>
        <end position="159"/>
    </location>
</feature>
<accession>A0A0F9SD68</accession>
<dbReference type="EMBL" id="LAZR01002647">
    <property type="protein sequence ID" value="KKN27318.1"/>
    <property type="molecule type" value="Genomic_DNA"/>
</dbReference>
<evidence type="ECO:0000256" key="1">
    <source>
        <dbReference type="SAM" id="Phobius"/>
    </source>
</evidence>
<proteinExistence type="predicted"/>
<dbReference type="InterPro" id="IPR009825">
    <property type="entry name" value="ECF_substrate-spec-like"/>
</dbReference>
<organism evidence="2">
    <name type="scientific">marine sediment metagenome</name>
    <dbReference type="NCBI Taxonomy" id="412755"/>
    <lineage>
        <taxon>unclassified sequences</taxon>
        <taxon>metagenomes</taxon>
        <taxon>ecological metagenomes</taxon>
    </lineage>
</organism>
<protein>
    <recommendedName>
        <fullName evidence="3">ECF transporter S component</fullName>
    </recommendedName>
</protein>
<gene>
    <name evidence="2" type="ORF">LCGC14_0865740</name>
</gene>
<feature type="transmembrane region" description="Helical" evidence="1">
    <location>
        <begin position="107"/>
        <end position="124"/>
    </location>
</feature>
<feature type="transmembrane region" description="Helical" evidence="1">
    <location>
        <begin position="34"/>
        <end position="56"/>
    </location>
</feature>
<dbReference type="Pfam" id="PF07155">
    <property type="entry name" value="ECF-ribofla_trS"/>
    <property type="match status" value="1"/>
</dbReference>
<sequence>MKTQAIKEVKKSIETEDLGTEKENDLVWLERKSFRIALISTFTALSVVVGYLLAIIPNIELFTLMIFLSGFILGKRDGMVIGFFSSFIFCFFNPFGPSPLPLLAFQLFHYSLTGLWGGLLSNYFRKKDFYKKDGDLFIFPVMVIFGFLGALITIFFQIFSSLTSVLSIFGTINEFLPYFLSGIIFTIIHIIGNTLGFIFILPGLIPLINKMLY</sequence>
<dbReference type="AlphaFoldDB" id="A0A0F9SD68"/>
<dbReference type="GO" id="GO:0016020">
    <property type="term" value="C:membrane"/>
    <property type="evidence" value="ECO:0007669"/>
    <property type="project" value="InterPro"/>
</dbReference>
<keyword evidence="1" id="KW-1133">Transmembrane helix</keyword>
<evidence type="ECO:0008006" key="3">
    <source>
        <dbReference type="Google" id="ProtNLM"/>
    </source>
</evidence>
<keyword evidence="1" id="KW-0472">Membrane</keyword>
<feature type="transmembrane region" description="Helical" evidence="1">
    <location>
        <begin position="179"/>
        <end position="208"/>
    </location>
</feature>
<name>A0A0F9SD68_9ZZZZ</name>
<evidence type="ECO:0000313" key="2">
    <source>
        <dbReference type="EMBL" id="KKN27318.1"/>
    </source>
</evidence>
<reference evidence="2" key="1">
    <citation type="journal article" date="2015" name="Nature">
        <title>Complex archaea that bridge the gap between prokaryotes and eukaryotes.</title>
        <authorList>
            <person name="Spang A."/>
            <person name="Saw J.H."/>
            <person name="Jorgensen S.L."/>
            <person name="Zaremba-Niedzwiedzka K."/>
            <person name="Martijn J."/>
            <person name="Lind A.E."/>
            <person name="van Eijk R."/>
            <person name="Schleper C."/>
            <person name="Guy L."/>
            <person name="Ettema T.J."/>
        </authorList>
    </citation>
    <scope>NUCLEOTIDE SEQUENCE</scope>
</reference>
<keyword evidence="1" id="KW-0812">Transmembrane</keyword>
<comment type="caution">
    <text evidence="2">The sequence shown here is derived from an EMBL/GenBank/DDBJ whole genome shotgun (WGS) entry which is preliminary data.</text>
</comment>